<dbReference type="EMBL" id="BARU01006315">
    <property type="protein sequence ID" value="GAH46734.1"/>
    <property type="molecule type" value="Genomic_DNA"/>
</dbReference>
<protein>
    <submittedName>
        <fullName evidence="3">Uncharacterized protein</fullName>
    </submittedName>
</protein>
<evidence type="ECO:0000256" key="2">
    <source>
        <dbReference type="ARBA" id="ARBA00022840"/>
    </source>
</evidence>
<dbReference type="GO" id="GO:0140662">
    <property type="term" value="F:ATP-dependent protein folding chaperone"/>
    <property type="evidence" value="ECO:0007669"/>
    <property type="project" value="InterPro"/>
</dbReference>
<evidence type="ECO:0000256" key="1">
    <source>
        <dbReference type="ARBA" id="ARBA00022741"/>
    </source>
</evidence>
<accession>X1GYN3</accession>
<reference evidence="3" key="1">
    <citation type="journal article" date="2014" name="Front. Microbiol.">
        <title>High frequency of phylogenetically diverse reductive dehalogenase-homologous genes in deep subseafloor sedimentary metagenomes.</title>
        <authorList>
            <person name="Kawai M."/>
            <person name="Futagami T."/>
            <person name="Toyoda A."/>
            <person name="Takaki Y."/>
            <person name="Nishi S."/>
            <person name="Hori S."/>
            <person name="Arai W."/>
            <person name="Tsubouchi T."/>
            <person name="Morono Y."/>
            <person name="Uchiyama I."/>
            <person name="Ito T."/>
            <person name="Fujiyama A."/>
            <person name="Inagaki F."/>
            <person name="Takami H."/>
        </authorList>
    </citation>
    <scope>NUCLEOTIDE SEQUENCE</scope>
    <source>
        <strain evidence="3">Expedition CK06-06</strain>
    </source>
</reference>
<comment type="caution">
    <text evidence="3">The sequence shown here is derived from an EMBL/GenBank/DDBJ whole genome shotgun (WGS) entry which is preliminary data.</text>
</comment>
<dbReference type="AlphaFoldDB" id="X1GYN3"/>
<name>X1GYN3_9ZZZZ</name>
<keyword evidence="1" id="KW-0547">Nucleotide-binding</keyword>
<dbReference type="InterPro" id="IPR029047">
    <property type="entry name" value="HSP70_peptide-bd_sf"/>
</dbReference>
<dbReference type="Gene3D" id="2.60.34.10">
    <property type="entry name" value="Substrate Binding Domain Of DNAk, Chain A, domain 1"/>
    <property type="match status" value="1"/>
</dbReference>
<proteinExistence type="predicted"/>
<organism evidence="3">
    <name type="scientific">marine sediment metagenome</name>
    <dbReference type="NCBI Taxonomy" id="412755"/>
    <lineage>
        <taxon>unclassified sequences</taxon>
        <taxon>metagenomes</taxon>
        <taxon>ecological metagenomes</taxon>
    </lineage>
</organism>
<keyword evidence="2" id="KW-0067">ATP-binding</keyword>
<gene>
    <name evidence="3" type="ORF">S03H2_12412</name>
</gene>
<evidence type="ECO:0000313" key="3">
    <source>
        <dbReference type="EMBL" id="GAH46734.1"/>
    </source>
</evidence>
<dbReference type="PRINTS" id="PR00301">
    <property type="entry name" value="HEATSHOCK70"/>
</dbReference>
<sequence length="196" mass="20781">DLAAPRGGARVSIEPPSAHLGAIVAGGDFFPTFDAPAPPPISHAAFARGSAIETSDSAPLLIDVTPMSLRIETVGGYSDVLIQANSPVPCEKARTFLTASDNQTVVYIRVAQGESARFAENTRLGELELSGLKPAIRGEVKILVTFELDADGILNVRAKDKDTDRETKATMRLLGTSTDVAEVTAMEQRQARHVVA</sequence>
<dbReference type="SUPFAM" id="SSF100920">
    <property type="entry name" value="Heat shock protein 70kD (HSP70), peptide-binding domain"/>
    <property type="match status" value="1"/>
</dbReference>
<dbReference type="InterPro" id="IPR013126">
    <property type="entry name" value="Hsp_70_fam"/>
</dbReference>
<dbReference type="Pfam" id="PF00012">
    <property type="entry name" value="HSP70"/>
    <property type="match status" value="1"/>
</dbReference>
<dbReference type="PANTHER" id="PTHR19375">
    <property type="entry name" value="HEAT SHOCK PROTEIN 70KDA"/>
    <property type="match status" value="1"/>
</dbReference>
<dbReference type="GO" id="GO:0005524">
    <property type="term" value="F:ATP binding"/>
    <property type="evidence" value="ECO:0007669"/>
    <property type="project" value="UniProtKB-KW"/>
</dbReference>
<feature type="non-terminal residue" evidence="3">
    <location>
        <position position="1"/>
    </location>
</feature>